<dbReference type="InterPro" id="IPR052018">
    <property type="entry name" value="PHP_domain"/>
</dbReference>
<dbReference type="OrthoDB" id="9775360at2"/>
<dbReference type="Pfam" id="PF02811">
    <property type="entry name" value="PHP"/>
    <property type="match status" value="1"/>
</dbReference>
<evidence type="ECO:0000259" key="1">
    <source>
        <dbReference type="SMART" id="SM00481"/>
    </source>
</evidence>
<dbReference type="EMBL" id="FUYN01000005">
    <property type="protein sequence ID" value="SKB61265.1"/>
    <property type="molecule type" value="Genomic_DNA"/>
</dbReference>
<dbReference type="PANTHER" id="PTHR42924:SF3">
    <property type="entry name" value="POLYMERASE_HISTIDINOL PHOSPHATASE N-TERMINAL DOMAIN-CONTAINING PROTEIN"/>
    <property type="match status" value="1"/>
</dbReference>
<evidence type="ECO:0000313" key="3">
    <source>
        <dbReference type="Proteomes" id="UP000243406"/>
    </source>
</evidence>
<dbReference type="InterPro" id="IPR003141">
    <property type="entry name" value="Pol/His_phosphatase_N"/>
</dbReference>
<reference evidence="3" key="1">
    <citation type="submission" date="2017-02" db="EMBL/GenBank/DDBJ databases">
        <authorList>
            <person name="Varghese N."/>
            <person name="Submissions S."/>
        </authorList>
    </citation>
    <scope>NUCLEOTIDE SEQUENCE [LARGE SCALE GENOMIC DNA]</scope>
    <source>
        <strain evidence="3">ATCC 35199</strain>
    </source>
</reference>
<dbReference type="InterPro" id="IPR004013">
    <property type="entry name" value="PHP_dom"/>
</dbReference>
<name>A0A1T5CP23_9FIRM</name>
<protein>
    <recommendedName>
        <fullName evidence="1">Polymerase/histidinol phosphatase N-terminal domain-containing protein</fullName>
    </recommendedName>
</protein>
<dbReference type="AlphaFoldDB" id="A0A1T5CP23"/>
<dbReference type="SUPFAM" id="SSF89550">
    <property type="entry name" value="PHP domain-like"/>
    <property type="match status" value="1"/>
</dbReference>
<dbReference type="Pfam" id="PF13263">
    <property type="entry name" value="PHP_C"/>
    <property type="match status" value="1"/>
</dbReference>
<dbReference type="Gene3D" id="3.20.20.140">
    <property type="entry name" value="Metal-dependent hydrolases"/>
    <property type="match status" value="1"/>
</dbReference>
<feature type="domain" description="Polymerase/histidinol phosphatase N-terminal" evidence="1">
    <location>
        <begin position="3"/>
        <end position="70"/>
    </location>
</feature>
<proteinExistence type="predicted"/>
<dbReference type="SMART" id="SM00481">
    <property type="entry name" value="POLIIIAc"/>
    <property type="match status" value="1"/>
</dbReference>
<keyword evidence="3" id="KW-1185">Reference proteome</keyword>
<dbReference type="PANTHER" id="PTHR42924">
    <property type="entry name" value="EXONUCLEASE"/>
    <property type="match status" value="1"/>
</dbReference>
<dbReference type="InterPro" id="IPR016195">
    <property type="entry name" value="Pol/histidinol_Pase-like"/>
</dbReference>
<dbReference type="CDD" id="cd07432">
    <property type="entry name" value="PHP_HisPPase"/>
    <property type="match status" value="1"/>
</dbReference>
<gene>
    <name evidence="2" type="ORF">SAMN02745120_2315</name>
</gene>
<accession>A0A1T5CP23</accession>
<dbReference type="GO" id="GO:0035312">
    <property type="term" value="F:5'-3' DNA exonuclease activity"/>
    <property type="evidence" value="ECO:0007669"/>
    <property type="project" value="TreeGrafter"/>
</dbReference>
<dbReference type="RefSeq" id="WP_079590102.1">
    <property type="nucleotide sequence ID" value="NZ_FUYN01000005.1"/>
</dbReference>
<dbReference type="GO" id="GO:0004534">
    <property type="term" value="F:5'-3' RNA exonuclease activity"/>
    <property type="evidence" value="ECO:0007669"/>
    <property type="project" value="TreeGrafter"/>
</dbReference>
<dbReference type="Proteomes" id="UP000243406">
    <property type="component" value="Unassembled WGS sequence"/>
</dbReference>
<sequence length="221" mass="24337">MIIDTHMHEKTYSSDSFLSLEDIVKKSKSMGLDGVCITDHESNEIKDFAHQFSKQSGFLILVGAEVLTHEGDITVFGLDDLPKEKIHAQQLIDLTLKAGGVAISAHPFRHNNRGMGKFIENVQGLSGIEAFNGSTFPHHNLYAYGLSSELSIPALGASDAHTIDAIGKYATLIPGNIRDEKDFIEAVKSGRVSPVVYSNNKYESLDINQMLYNKPIYKKAI</sequence>
<evidence type="ECO:0000313" key="2">
    <source>
        <dbReference type="EMBL" id="SKB61265.1"/>
    </source>
</evidence>
<organism evidence="2 3">
    <name type="scientific">Acetoanaerobium noterae</name>
    <dbReference type="NCBI Taxonomy" id="745369"/>
    <lineage>
        <taxon>Bacteria</taxon>
        <taxon>Bacillati</taxon>
        <taxon>Bacillota</taxon>
        <taxon>Clostridia</taxon>
        <taxon>Peptostreptococcales</taxon>
        <taxon>Filifactoraceae</taxon>
        <taxon>Acetoanaerobium</taxon>
    </lineage>
</organism>